<keyword evidence="5 6" id="KW-0411">Iron-sulfur</keyword>
<proteinExistence type="inferred from homology"/>
<feature type="binding site" evidence="6">
    <location>
        <position position="323"/>
    </location>
    <ligand>
        <name>[4Fe-4S] cluster</name>
        <dbReference type="ChEBI" id="CHEBI:49883"/>
        <note>4Fe-4S-S-AdoMet</note>
    </ligand>
</feature>
<dbReference type="SUPFAM" id="SSF102114">
    <property type="entry name" value="Radical SAM enzymes"/>
    <property type="match status" value="1"/>
</dbReference>
<dbReference type="PROSITE" id="PS01278">
    <property type="entry name" value="MTTASE_RADICAL"/>
    <property type="match status" value="1"/>
</dbReference>
<evidence type="ECO:0000256" key="4">
    <source>
        <dbReference type="ARBA" id="ARBA00023004"/>
    </source>
</evidence>
<accession>A0AAJ1MN81</accession>
<comment type="cofactor">
    <cofactor evidence="6">
        <name>[4Fe-4S] cluster</name>
        <dbReference type="ChEBI" id="CHEBI:49883"/>
    </cofactor>
    <text evidence="6">Binds 1 [4Fe-4S] cluster. The cluster is coordinated with 3 cysteines and an exchangeable S-adenosyl-L-methionine.</text>
</comment>
<sequence>MSISKFPDRKNFLPVNRNDLSQRGWKNCDFIIISGDAYVDHPSFGAAVIGRVLEDAGYKTGIIAQPDWKDPEAFKVLGRPRLGFLITSGNLDSMVNHYTSAKKRRRSDSYSPGGKCGLRPDRALIPYTSAARAAYSAVPVILGGIEASLRRLSHFDYWSGRLRRSILIDSKADLLVYGMGEKQIIEIARRLAEGEDVRRLQDIRGTVYRMGMREEEKTNSGKGIGKPLALPSFAEVSASKEAFANSFVLRYKNTNPFTAKALAEKTDAQVAVQNPPAAALSEAELDGIYSLPFTRRAHPDYESKGGIPALKEVEFSLTVNRGCYGGCSFCSLAFHQGRIIQARSISSVTAEAEKMTQLPGFKGIIHDVGGPTANFFHPACEKQRTSGACEHRECLYPEPCPNLDVDHSRYLELLRGLRELDGVKRVFIRSGIRFDYLMTAVEQDRQRGQNKECDGPGSGIEFINELCEYHVSGQLKVAPEHVSDQVLKFMKKPKNAVYQRFVREFESVNSRLGKKQYIIPYLISGHPGSGLNEAIELALYLKKQGFIPDQVQDFYPTPASLSTCMYYTGIDPFTGKKVYTAKTREEKNMQRALLHFHKPENRKIVIKALQKAGRNDLIGNSKSCLVRPAGYKRSGR</sequence>
<dbReference type="GO" id="GO:0003824">
    <property type="term" value="F:catalytic activity"/>
    <property type="evidence" value="ECO:0007669"/>
    <property type="project" value="InterPro"/>
</dbReference>
<dbReference type="SMART" id="SM00729">
    <property type="entry name" value="Elp3"/>
    <property type="match status" value="1"/>
</dbReference>
<reference evidence="8 9" key="1">
    <citation type="submission" date="2022-12" db="EMBL/GenBank/DDBJ databases">
        <title>Metagenome assembled genome from gulf of manar.</title>
        <authorList>
            <person name="Kohli P."/>
            <person name="Pk S."/>
            <person name="Venkata Ramana C."/>
            <person name="Sasikala C."/>
        </authorList>
    </citation>
    <scope>NUCLEOTIDE SEQUENCE [LARGE SCALE GENOMIC DNA]</scope>
    <source>
        <strain evidence="8">JB008</strain>
    </source>
</reference>
<evidence type="ECO:0000259" key="7">
    <source>
        <dbReference type="PROSITE" id="PS51918"/>
    </source>
</evidence>
<dbReference type="Pfam" id="PF11842">
    <property type="entry name" value="DUF3362"/>
    <property type="match status" value="1"/>
</dbReference>
<organism evidence="8 9">
    <name type="scientific">Candidatus Thalassospirochaeta sargassi</name>
    <dbReference type="NCBI Taxonomy" id="3119039"/>
    <lineage>
        <taxon>Bacteria</taxon>
        <taxon>Pseudomonadati</taxon>
        <taxon>Spirochaetota</taxon>
        <taxon>Spirochaetia</taxon>
        <taxon>Spirochaetales</taxon>
        <taxon>Spirochaetaceae</taxon>
        <taxon>Candidatus Thalassospirochaeta</taxon>
    </lineage>
</organism>
<evidence type="ECO:0000256" key="3">
    <source>
        <dbReference type="ARBA" id="ARBA00022723"/>
    </source>
</evidence>
<evidence type="ECO:0000256" key="5">
    <source>
        <dbReference type="ARBA" id="ARBA00023014"/>
    </source>
</evidence>
<dbReference type="GO" id="GO:0051539">
    <property type="term" value="F:4 iron, 4 sulfur cluster binding"/>
    <property type="evidence" value="ECO:0007669"/>
    <property type="project" value="UniProtKB-KW"/>
</dbReference>
<dbReference type="GO" id="GO:0005506">
    <property type="term" value="F:iron ion binding"/>
    <property type="evidence" value="ECO:0007669"/>
    <property type="project" value="UniProtKB-UniRule"/>
</dbReference>
<comment type="similarity">
    <text evidence="6">Belongs to the UPF0313 family.</text>
</comment>
<keyword evidence="1 6" id="KW-0004">4Fe-4S</keyword>
<name>A0AAJ1MN81_9SPIO</name>
<dbReference type="AlphaFoldDB" id="A0AAJ1MN81"/>
<keyword evidence="4 6" id="KW-0408">Iron</keyword>
<evidence type="ECO:0000313" key="9">
    <source>
        <dbReference type="Proteomes" id="UP001221217"/>
    </source>
</evidence>
<evidence type="ECO:0000256" key="1">
    <source>
        <dbReference type="ARBA" id="ARBA00022485"/>
    </source>
</evidence>
<dbReference type="InterPro" id="IPR006638">
    <property type="entry name" value="Elp3/MiaA/NifB-like_rSAM"/>
</dbReference>
<keyword evidence="2 6" id="KW-0949">S-adenosyl-L-methionine</keyword>
<dbReference type="InterPro" id="IPR022946">
    <property type="entry name" value="UPF0313"/>
</dbReference>
<dbReference type="SFLD" id="SFLDG01082">
    <property type="entry name" value="B12-binding_domain_containing"/>
    <property type="match status" value="1"/>
</dbReference>
<dbReference type="SFLD" id="SFLDG01069">
    <property type="entry name" value="UPF0313"/>
    <property type="match status" value="1"/>
</dbReference>
<dbReference type="HAMAP" id="MF_01251">
    <property type="entry name" value="UPF0313"/>
    <property type="match status" value="1"/>
</dbReference>
<keyword evidence="3 6" id="KW-0479">Metal-binding</keyword>
<dbReference type="InterPro" id="IPR007197">
    <property type="entry name" value="rSAM"/>
</dbReference>
<dbReference type="Gene3D" id="3.80.30.20">
    <property type="entry name" value="tm_1862 like domain"/>
    <property type="match status" value="1"/>
</dbReference>
<dbReference type="NCBIfam" id="TIGR03904">
    <property type="entry name" value="SAM_YgiQ"/>
    <property type="match status" value="1"/>
</dbReference>
<feature type="domain" description="Radical SAM core" evidence="7">
    <location>
        <begin position="309"/>
        <end position="598"/>
    </location>
</feature>
<gene>
    <name evidence="8" type="ORF">PQJ61_05045</name>
</gene>
<dbReference type="Pfam" id="PF08497">
    <property type="entry name" value="Radical_SAM_N"/>
    <property type="match status" value="1"/>
</dbReference>
<dbReference type="InterPro" id="IPR020612">
    <property type="entry name" value="Methylthiotransferase_CS"/>
</dbReference>
<dbReference type="InterPro" id="IPR024560">
    <property type="entry name" value="UPF0313_C"/>
</dbReference>
<dbReference type="EMBL" id="JAQQAL010000011">
    <property type="protein sequence ID" value="MDC7226114.1"/>
    <property type="molecule type" value="Genomic_DNA"/>
</dbReference>
<protein>
    <submittedName>
        <fullName evidence="8">YgiQ family radical SAM protein</fullName>
    </submittedName>
</protein>
<dbReference type="InterPro" id="IPR023404">
    <property type="entry name" value="rSAM_horseshoe"/>
</dbReference>
<evidence type="ECO:0000256" key="6">
    <source>
        <dbReference type="HAMAP-Rule" id="MF_01251"/>
    </source>
</evidence>
<evidence type="ECO:0000256" key="2">
    <source>
        <dbReference type="ARBA" id="ARBA00022691"/>
    </source>
</evidence>
<feature type="binding site" evidence="6">
    <location>
        <position position="330"/>
    </location>
    <ligand>
        <name>[4Fe-4S] cluster</name>
        <dbReference type="ChEBI" id="CHEBI:49883"/>
        <note>4Fe-4S-S-AdoMet</note>
    </ligand>
</feature>
<comment type="caution">
    <text evidence="8">The sequence shown here is derived from an EMBL/GenBank/DDBJ whole genome shotgun (WGS) entry which is preliminary data.</text>
</comment>
<dbReference type="PANTHER" id="PTHR32331">
    <property type="entry name" value="UPF0313 PROTEIN YGIQ"/>
    <property type="match status" value="1"/>
</dbReference>
<dbReference type="InterPro" id="IPR013704">
    <property type="entry name" value="UPF0313_N"/>
</dbReference>
<dbReference type="InterPro" id="IPR058240">
    <property type="entry name" value="rSAM_sf"/>
</dbReference>
<dbReference type="SFLD" id="SFLDS00029">
    <property type="entry name" value="Radical_SAM"/>
    <property type="match status" value="1"/>
</dbReference>
<dbReference type="PROSITE" id="PS51918">
    <property type="entry name" value="RADICAL_SAM"/>
    <property type="match status" value="1"/>
</dbReference>
<evidence type="ECO:0000313" key="8">
    <source>
        <dbReference type="EMBL" id="MDC7226114.1"/>
    </source>
</evidence>
<dbReference type="Proteomes" id="UP001221217">
    <property type="component" value="Unassembled WGS sequence"/>
</dbReference>
<dbReference type="PANTHER" id="PTHR32331:SF0">
    <property type="entry name" value="UPF0313 PROTEIN YGIQ"/>
    <property type="match status" value="1"/>
</dbReference>
<feature type="binding site" evidence="6">
    <location>
        <position position="327"/>
    </location>
    <ligand>
        <name>[4Fe-4S] cluster</name>
        <dbReference type="ChEBI" id="CHEBI:49883"/>
        <note>4Fe-4S-S-AdoMet</note>
    </ligand>
</feature>